<feature type="transmembrane region" description="Helical" evidence="7">
    <location>
        <begin position="254"/>
        <end position="275"/>
    </location>
</feature>
<dbReference type="PROSITE" id="PS50928">
    <property type="entry name" value="ABC_TM1"/>
    <property type="match status" value="1"/>
</dbReference>
<dbReference type="GO" id="GO:0055085">
    <property type="term" value="P:transmembrane transport"/>
    <property type="evidence" value="ECO:0007669"/>
    <property type="project" value="InterPro"/>
</dbReference>
<dbReference type="Proteomes" id="UP000199647">
    <property type="component" value="Unassembled WGS sequence"/>
</dbReference>
<keyword evidence="4 7" id="KW-0812">Transmembrane</keyword>
<evidence type="ECO:0000256" key="1">
    <source>
        <dbReference type="ARBA" id="ARBA00004651"/>
    </source>
</evidence>
<organism evidence="9 10">
    <name type="scientific">Faunimonas pinastri</name>
    <dbReference type="NCBI Taxonomy" id="1855383"/>
    <lineage>
        <taxon>Bacteria</taxon>
        <taxon>Pseudomonadati</taxon>
        <taxon>Pseudomonadota</taxon>
        <taxon>Alphaproteobacteria</taxon>
        <taxon>Hyphomicrobiales</taxon>
        <taxon>Afifellaceae</taxon>
        <taxon>Faunimonas</taxon>
    </lineage>
</organism>
<dbReference type="InterPro" id="IPR000515">
    <property type="entry name" value="MetI-like"/>
</dbReference>
<evidence type="ECO:0000313" key="10">
    <source>
        <dbReference type="Proteomes" id="UP000199647"/>
    </source>
</evidence>
<dbReference type="InterPro" id="IPR050366">
    <property type="entry name" value="BP-dependent_transpt_permease"/>
</dbReference>
<protein>
    <submittedName>
        <fullName evidence="9">Peptide/nickel transport system permease protein</fullName>
    </submittedName>
</protein>
<feature type="transmembrane region" description="Helical" evidence="7">
    <location>
        <begin position="12"/>
        <end position="33"/>
    </location>
</feature>
<feature type="transmembrane region" description="Helical" evidence="7">
    <location>
        <begin position="206"/>
        <end position="231"/>
    </location>
</feature>
<feature type="transmembrane region" description="Helical" evidence="7">
    <location>
        <begin position="113"/>
        <end position="133"/>
    </location>
</feature>
<feature type="domain" description="ABC transmembrane type-1" evidence="8">
    <location>
        <begin position="73"/>
        <end position="275"/>
    </location>
</feature>
<evidence type="ECO:0000259" key="8">
    <source>
        <dbReference type="PROSITE" id="PS50928"/>
    </source>
</evidence>
<sequence length="293" mass="30936">MNRLVRAFGGPTGLIGGAIVVLVIAMALLAPAISPFDPDAVALDRQLTPPDLLHWFGTDQSGRDILSRVIWGARPSLEIGIGSVLVSILFGLPLGLVAGFNQGSWVEQVIMRTLDAVAAIPTLIWAIAVVGILGVGVSQLGPLAIGNQTKVTILLGLLYIPGLARIIYVATLVEAQADYVAARRLQGVPGWKILFSDVLPNTLSPVIVHATLQIAVGIILEAAISFVGLGVQPPAASWGNMLAASRNFVFSGEWWLSVFPGLFISITVIGFNLMGDGIRDVLDPRRKLTMAPA</sequence>
<reference evidence="9 10" key="1">
    <citation type="submission" date="2016-10" db="EMBL/GenBank/DDBJ databases">
        <authorList>
            <person name="de Groot N.N."/>
        </authorList>
    </citation>
    <scope>NUCLEOTIDE SEQUENCE [LARGE SCALE GENOMIC DNA]</scope>
    <source>
        <strain evidence="9 10">A52C2</strain>
    </source>
</reference>
<feature type="transmembrane region" description="Helical" evidence="7">
    <location>
        <begin position="153"/>
        <end position="173"/>
    </location>
</feature>
<dbReference type="PANTHER" id="PTHR43386:SF25">
    <property type="entry name" value="PEPTIDE ABC TRANSPORTER PERMEASE PROTEIN"/>
    <property type="match status" value="1"/>
</dbReference>
<evidence type="ECO:0000313" key="9">
    <source>
        <dbReference type="EMBL" id="SEP84261.1"/>
    </source>
</evidence>
<dbReference type="Gene3D" id="1.10.3720.10">
    <property type="entry name" value="MetI-like"/>
    <property type="match status" value="1"/>
</dbReference>
<dbReference type="STRING" id="1855383.SAMN05216548_101618"/>
<keyword evidence="10" id="KW-1185">Reference proteome</keyword>
<name>A0A1H9B6D1_9HYPH</name>
<evidence type="ECO:0000256" key="4">
    <source>
        <dbReference type="ARBA" id="ARBA00022692"/>
    </source>
</evidence>
<dbReference type="Pfam" id="PF12911">
    <property type="entry name" value="OppC_N"/>
    <property type="match status" value="1"/>
</dbReference>
<accession>A0A1H9B6D1</accession>
<dbReference type="Pfam" id="PF00528">
    <property type="entry name" value="BPD_transp_1"/>
    <property type="match status" value="1"/>
</dbReference>
<evidence type="ECO:0000256" key="6">
    <source>
        <dbReference type="ARBA" id="ARBA00023136"/>
    </source>
</evidence>
<evidence type="ECO:0000256" key="2">
    <source>
        <dbReference type="ARBA" id="ARBA00022448"/>
    </source>
</evidence>
<dbReference type="InterPro" id="IPR025966">
    <property type="entry name" value="OppC_N"/>
</dbReference>
<comment type="similarity">
    <text evidence="7">Belongs to the binding-protein-dependent transport system permease family.</text>
</comment>
<comment type="subcellular location">
    <subcellularLocation>
        <location evidence="1 7">Cell membrane</location>
        <topology evidence="1 7">Multi-pass membrane protein</topology>
    </subcellularLocation>
</comment>
<proteinExistence type="inferred from homology"/>
<evidence type="ECO:0000256" key="5">
    <source>
        <dbReference type="ARBA" id="ARBA00022989"/>
    </source>
</evidence>
<gene>
    <name evidence="9" type="ORF">SAMN05216548_101618</name>
</gene>
<dbReference type="CDD" id="cd06261">
    <property type="entry name" value="TM_PBP2"/>
    <property type="match status" value="1"/>
</dbReference>
<keyword evidence="3" id="KW-1003">Cell membrane</keyword>
<feature type="transmembrane region" description="Helical" evidence="7">
    <location>
        <begin position="79"/>
        <end position="101"/>
    </location>
</feature>
<dbReference type="AlphaFoldDB" id="A0A1H9B6D1"/>
<dbReference type="PANTHER" id="PTHR43386">
    <property type="entry name" value="OLIGOPEPTIDE TRANSPORT SYSTEM PERMEASE PROTEIN APPC"/>
    <property type="match status" value="1"/>
</dbReference>
<keyword evidence="5 7" id="KW-1133">Transmembrane helix</keyword>
<dbReference type="RefSeq" id="WP_177176670.1">
    <property type="nucleotide sequence ID" value="NZ_FOFG01000001.1"/>
</dbReference>
<dbReference type="InterPro" id="IPR035906">
    <property type="entry name" value="MetI-like_sf"/>
</dbReference>
<keyword evidence="2 7" id="KW-0813">Transport</keyword>
<dbReference type="GO" id="GO:0005886">
    <property type="term" value="C:plasma membrane"/>
    <property type="evidence" value="ECO:0007669"/>
    <property type="project" value="UniProtKB-SubCell"/>
</dbReference>
<dbReference type="SUPFAM" id="SSF161098">
    <property type="entry name" value="MetI-like"/>
    <property type="match status" value="1"/>
</dbReference>
<dbReference type="EMBL" id="FOFG01000001">
    <property type="protein sequence ID" value="SEP84261.1"/>
    <property type="molecule type" value="Genomic_DNA"/>
</dbReference>
<evidence type="ECO:0000256" key="3">
    <source>
        <dbReference type="ARBA" id="ARBA00022475"/>
    </source>
</evidence>
<evidence type="ECO:0000256" key="7">
    <source>
        <dbReference type="RuleBase" id="RU363032"/>
    </source>
</evidence>
<keyword evidence="6 7" id="KW-0472">Membrane</keyword>